<comment type="function">
    <text evidence="5">Could be a nuclease involved in processing of the 5'-end of pre-16S rRNA.</text>
</comment>
<dbReference type="AlphaFoldDB" id="A0AA48KA85"/>
<dbReference type="InterPro" id="IPR006641">
    <property type="entry name" value="YqgF/RNaseH-like_dom"/>
</dbReference>
<dbReference type="SUPFAM" id="SSF53098">
    <property type="entry name" value="Ribonuclease H-like"/>
    <property type="match status" value="1"/>
</dbReference>
<dbReference type="Proteomes" id="UP001238179">
    <property type="component" value="Chromosome"/>
</dbReference>
<gene>
    <name evidence="7" type="ORF">METEAL_35350</name>
</gene>
<dbReference type="PANTHER" id="PTHR33317">
    <property type="entry name" value="POLYNUCLEOTIDYL TRANSFERASE, RIBONUCLEASE H-LIKE SUPERFAMILY PROTEIN"/>
    <property type="match status" value="1"/>
</dbReference>
<dbReference type="Pfam" id="PF03652">
    <property type="entry name" value="RuvX"/>
    <property type="match status" value="1"/>
</dbReference>
<dbReference type="EC" id="3.1.-.-" evidence="5"/>
<keyword evidence="4 5" id="KW-0378">Hydrolase</keyword>
<dbReference type="InterPro" id="IPR005227">
    <property type="entry name" value="YqgF"/>
</dbReference>
<keyword evidence="8" id="KW-1185">Reference proteome</keyword>
<evidence type="ECO:0000256" key="1">
    <source>
        <dbReference type="ARBA" id="ARBA00022490"/>
    </source>
</evidence>
<keyword evidence="3 5" id="KW-0540">Nuclease</keyword>
<dbReference type="CDD" id="cd16964">
    <property type="entry name" value="YqgF"/>
    <property type="match status" value="1"/>
</dbReference>
<name>A0AA48KA85_9BACT</name>
<dbReference type="InterPro" id="IPR037027">
    <property type="entry name" value="YqgF/RNaseH-like_dom_sf"/>
</dbReference>
<evidence type="ECO:0000313" key="7">
    <source>
        <dbReference type="EMBL" id="BDU74361.1"/>
    </source>
</evidence>
<evidence type="ECO:0000256" key="4">
    <source>
        <dbReference type="ARBA" id="ARBA00022801"/>
    </source>
</evidence>
<evidence type="ECO:0000313" key="8">
    <source>
        <dbReference type="Proteomes" id="UP001238179"/>
    </source>
</evidence>
<organism evidence="7 8">
    <name type="scientific">Mesoterricola silvestris</name>
    <dbReference type="NCBI Taxonomy" id="2927979"/>
    <lineage>
        <taxon>Bacteria</taxon>
        <taxon>Pseudomonadati</taxon>
        <taxon>Acidobacteriota</taxon>
        <taxon>Holophagae</taxon>
        <taxon>Holophagales</taxon>
        <taxon>Holophagaceae</taxon>
        <taxon>Mesoterricola</taxon>
    </lineage>
</organism>
<comment type="subcellular location">
    <subcellularLocation>
        <location evidence="5">Cytoplasm</location>
    </subcellularLocation>
</comment>
<feature type="domain" description="YqgF/RNase H-like" evidence="6">
    <location>
        <begin position="1"/>
        <end position="100"/>
    </location>
</feature>
<comment type="similarity">
    <text evidence="5">Belongs to the YqgF HJR family.</text>
</comment>
<dbReference type="GO" id="GO:0004518">
    <property type="term" value="F:nuclease activity"/>
    <property type="evidence" value="ECO:0007669"/>
    <property type="project" value="UniProtKB-KW"/>
</dbReference>
<dbReference type="GO" id="GO:0005829">
    <property type="term" value="C:cytosol"/>
    <property type="evidence" value="ECO:0007669"/>
    <property type="project" value="TreeGrafter"/>
</dbReference>
<keyword evidence="1 5" id="KW-0963">Cytoplasm</keyword>
<accession>A0AA48KA85</accession>
<dbReference type="SMART" id="SM00732">
    <property type="entry name" value="YqgFc"/>
    <property type="match status" value="1"/>
</dbReference>
<evidence type="ECO:0000259" key="6">
    <source>
        <dbReference type="SMART" id="SM00732"/>
    </source>
</evidence>
<evidence type="ECO:0000256" key="3">
    <source>
        <dbReference type="ARBA" id="ARBA00022722"/>
    </source>
</evidence>
<dbReference type="HAMAP" id="MF_00651">
    <property type="entry name" value="Nuclease_YqgF"/>
    <property type="match status" value="1"/>
</dbReference>
<protein>
    <recommendedName>
        <fullName evidence="5">Putative pre-16S rRNA nuclease</fullName>
        <ecNumber evidence="5">3.1.-.-</ecNumber>
    </recommendedName>
</protein>
<dbReference type="EMBL" id="AP027080">
    <property type="protein sequence ID" value="BDU74361.1"/>
    <property type="molecule type" value="Genomic_DNA"/>
</dbReference>
<dbReference type="PANTHER" id="PTHR33317:SF4">
    <property type="entry name" value="POLYNUCLEOTIDYL TRANSFERASE, RIBONUCLEASE H-LIKE SUPERFAMILY PROTEIN"/>
    <property type="match status" value="1"/>
</dbReference>
<reference evidence="8" key="1">
    <citation type="journal article" date="2023" name="Int. J. Syst. Evol. Microbiol.">
        <title>Mesoterricola silvestris gen. nov., sp. nov., Mesoterricola sediminis sp. nov., Geothrix oryzae sp. nov., Geothrix edaphica sp. nov., Geothrix rubra sp. nov., and Geothrix limicola sp. nov., six novel members of Acidobacteriota isolated from soils.</title>
        <authorList>
            <person name="Itoh H."/>
            <person name="Sugisawa Y."/>
            <person name="Mise K."/>
            <person name="Xu Z."/>
            <person name="Kuniyasu M."/>
            <person name="Ushijima N."/>
            <person name="Kawano K."/>
            <person name="Kobayashi E."/>
            <person name="Shiratori Y."/>
            <person name="Masuda Y."/>
            <person name="Senoo K."/>
        </authorList>
    </citation>
    <scope>NUCLEOTIDE SEQUENCE [LARGE SCALE GENOMIC DNA]</scope>
    <source>
        <strain evidence="8">W79</strain>
    </source>
</reference>
<dbReference type="Gene3D" id="3.30.420.140">
    <property type="entry name" value="YqgF/RNase H-like domain"/>
    <property type="match status" value="1"/>
</dbReference>
<proteinExistence type="inferred from homology"/>
<sequence>MRWMGLDHGTKNIGIAFTDDLEILASPFEVWPNQGEASLARLARLAKEEGAQALLVGLPLHKDGAESATAPLARKFGEALRDRTGLPLVFWDERLTSVEAERLLAARGVKAKDRKARLDAAAAAVMLADLIETRRAKGRAVGSAEV</sequence>
<dbReference type="InterPro" id="IPR012337">
    <property type="entry name" value="RNaseH-like_sf"/>
</dbReference>
<dbReference type="KEGG" id="msil:METEAL_35350"/>
<evidence type="ECO:0000256" key="5">
    <source>
        <dbReference type="HAMAP-Rule" id="MF_00651"/>
    </source>
</evidence>
<keyword evidence="2 5" id="KW-0690">Ribosome biogenesis</keyword>
<evidence type="ECO:0000256" key="2">
    <source>
        <dbReference type="ARBA" id="ARBA00022517"/>
    </source>
</evidence>
<dbReference type="NCBIfam" id="TIGR00250">
    <property type="entry name" value="RNAse_H_YqgF"/>
    <property type="match status" value="1"/>
</dbReference>
<dbReference type="GO" id="GO:0016788">
    <property type="term" value="F:hydrolase activity, acting on ester bonds"/>
    <property type="evidence" value="ECO:0007669"/>
    <property type="project" value="UniProtKB-UniRule"/>
</dbReference>
<dbReference type="GO" id="GO:0000967">
    <property type="term" value="P:rRNA 5'-end processing"/>
    <property type="evidence" value="ECO:0007669"/>
    <property type="project" value="UniProtKB-UniRule"/>
</dbReference>